<gene>
    <name evidence="3" type="ORF">MVEN_00130200</name>
</gene>
<organism evidence="3 4">
    <name type="scientific">Mycena venus</name>
    <dbReference type="NCBI Taxonomy" id="2733690"/>
    <lineage>
        <taxon>Eukaryota</taxon>
        <taxon>Fungi</taxon>
        <taxon>Dikarya</taxon>
        <taxon>Basidiomycota</taxon>
        <taxon>Agaricomycotina</taxon>
        <taxon>Agaricomycetes</taxon>
        <taxon>Agaricomycetidae</taxon>
        <taxon>Agaricales</taxon>
        <taxon>Marasmiineae</taxon>
        <taxon>Mycenaceae</taxon>
        <taxon>Mycena</taxon>
    </lineage>
</organism>
<dbReference type="EMBL" id="JACAZI010000001">
    <property type="protein sequence ID" value="KAF7372669.1"/>
    <property type="molecule type" value="Genomic_DNA"/>
</dbReference>
<dbReference type="PANTHER" id="PTHR46177:SF1">
    <property type="entry name" value="INTEGRASE CATALYTIC DOMAIN-CONTAINING PROTEIN"/>
    <property type="match status" value="1"/>
</dbReference>
<dbReference type="OrthoDB" id="515401at2759"/>
<evidence type="ECO:0000256" key="1">
    <source>
        <dbReference type="SAM" id="MobiDB-lite"/>
    </source>
</evidence>
<dbReference type="Pfam" id="PF08550">
    <property type="entry name" value="GATA_AreA"/>
    <property type="match status" value="1"/>
</dbReference>
<feature type="domain" description="Nitrogen regulatory protein areA GATA-like" evidence="2">
    <location>
        <begin position="421"/>
        <end position="445"/>
    </location>
</feature>
<dbReference type="Proteomes" id="UP000620124">
    <property type="component" value="Unassembled WGS sequence"/>
</dbReference>
<evidence type="ECO:0000313" key="4">
    <source>
        <dbReference type="Proteomes" id="UP000620124"/>
    </source>
</evidence>
<proteinExistence type="predicted"/>
<sequence>MSSYNRNPTGKNQHKKDERQEQIYKAALVIYHSEKITDNKKIVERMLLEYGIKTSASTVKRRRKEYGLMGGAATEKTLTESQIEQYVLNVMDEDTAKCWGLRTVWHKVASEKGIILTRDTVWRVMQTHDADSFSAREPTAKKIFRVQKYPLGIHERWSGDGHDKLYKIGFPIWMMVDDATSKVLKAWVVPSNRMGDIIAYLFLCLAEEYGGVPLQTTTDCGCETTLLYGIVNAIRDMFHPGLSEAQIQAHNYLRSVHNIAMERTWLRLRLDFGDTAVLNFNQGVADLNHNSDDVDQYELCQWLWPRLLQMDLDKWASFRNGVPMRKQKGKPGPSGVKAMSQNEAFINFESWGGVNCLLKVDKGVIRQMKEDMGGDALIAFSTPEFAARAEQAFESLGVVLTQKNVWDVFQAMLPADDAGQVCTKVASYLEQGQRLKNLSWQLWHRQYLMVDTDNAKSKREFKKLSKCMGDKLDKEKGRSIEELPAPDFKRNSSTDLICQRAVEKERTREASQHTPDHIIQRMQFTFAVEPAAPATTTSTSTTSTTSKNTSTSTTTTFPAEKGTGNSASANRGASASANKCKRAAAALDADMDVDAGGSDGHAVRLPGLFSNSFGPAVLLYPSPSLAPRMNYRENEKLASDKRLHTEIRNLQAYQCPQSHH</sequence>
<evidence type="ECO:0000313" key="3">
    <source>
        <dbReference type="EMBL" id="KAF7372669.1"/>
    </source>
</evidence>
<reference evidence="3" key="1">
    <citation type="submission" date="2020-05" db="EMBL/GenBank/DDBJ databases">
        <title>Mycena genomes resolve the evolution of fungal bioluminescence.</title>
        <authorList>
            <person name="Tsai I.J."/>
        </authorList>
    </citation>
    <scope>NUCLEOTIDE SEQUENCE</scope>
    <source>
        <strain evidence="3">CCC161011</strain>
    </source>
</reference>
<feature type="region of interest" description="Disordered" evidence="1">
    <location>
        <begin position="532"/>
        <end position="573"/>
    </location>
</feature>
<keyword evidence="4" id="KW-1185">Reference proteome</keyword>
<dbReference type="InterPro" id="IPR013860">
    <property type="entry name" value="AreA_GATA"/>
</dbReference>
<evidence type="ECO:0000259" key="2">
    <source>
        <dbReference type="Pfam" id="PF08550"/>
    </source>
</evidence>
<feature type="compositionally biased region" description="Low complexity" evidence="1">
    <location>
        <begin position="535"/>
        <end position="573"/>
    </location>
</feature>
<accession>A0A8H7DEN8</accession>
<name>A0A8H7DEN8_9AGAR</name>
<dbReference type="AlphaFoldDB" id="A0A8H7DEN8"/>
<comment type="caution">
    <text evidence="3">The sequence shown here is derived from an EMBL/GenBank/DDBJ whole genome shotgun (WGS) entry which is preliminary data.</text>
</comment>
<protein>
    <recommendedName>
        <fullName evidence="2">Nitrogen regulatory protein areA GATA-like domain-containing protein</fullName>
    </recommendedName>
</protein>
<dbReference type="PANTHER" id="PTHR46177">
    <property type="entry name" value="INTEGRASE CATALYTIC DOMAIN-CONTAINING PROTEIN"/>
    <property type="match status" value="1"/>
</dbReference>